<dbReference type="InterPro" id="IPR011009">
    <property type="entry name" value="Kinase-like_dom_sf"/>
</dbReference>
<evidence type="ECO:0000313" key="2">
    <source>
        <dbReference type="EMBL" id="KAJ5096932.1"/>
    </source>
</evidence>
<dbReference type="PANTHER" id="PTHR44167">
    <property type="entry name" value="OVARIAN-SPECIFIC SERINE/THREONINE-PROTEIN KINASE LOK-RELATED"/>
    <property type="match status" value="1"/>
</dbReference>
<dbReference type="OrthoDB" id="1668230at2759"/>
<dbReference type="GO" id="GO:0005634">
    <property type="term" value="C:nucleus"/>
    <property type="evidence" value="ECO:0007669"/>
    <property type="project" value="TreeGrafter"/>
</dbReference>
<dbReference type="GO" id="GO:0044773">
    <property type="term" value="P:mitotic DNA damage checkpoint signaling"/>
    <property type="evidence" value="ECO:0007669"/>
    <property type="project" value="TreeGrafter"/>
</dbReference>
<name>A0A9W9K9G7_9EURO</name>
<dbReference type="Gene3D" id="1.10.510.10">
    <property type="entry name" value="Transferase(Phosphotransferase) domain 1"/>
    <property type="match status" value="1"/>
</dbReference>
<feature type="domain" description="Protein kinase" evidence="1">
    <location>
        <begin position="70"/>
        <end position="315"/>
    </location>
</feature>
<evidence type="ECO:0000313" key="3">
    <source>
        <dbReference type="Proteomes" id="UP001149165"/>
    </source>
</evidence>
<dbReference type="EMBL" id="JAPQKH010000005">
    <property type="protein sequence ID" value="KAJ5096932.1"/>
    <property type="molecule type" value="Genomic_DNA"/>
</dbReference>
<protein>
    <recommendedName>
        <fullName evidence="1">Protein kinase domain-containing protein</fullName>
    </recommendedName>
</protein>
<dbReference type="SMART" id="SM00220">
    <property type="entry name" value="S_TKc"/>
    <property type="match status" value="1"/>
</dbReference>
<organism evidence="2 3">
    <name type="scientific">Penicillium angulare</name>
    <dbReference type="NCBI Taxonomy" id="116970"/>
    <lineage>
        <taxon>Eukaryota</taxon>
        <taxon>Fungi</taxon>
        <taxon>Dikarya</taxon>
        <taxon>Ascomycota</taxon>
        <taxon>Pezizomycotina</taxon>
        <taxon>Eurotiomycetes</taxon>
        <taxon>Eurotiomycetidae</taxon>
        <taxon>Eurotiales</taxon>
        <taxon>Aspergillaceae</taxon>
        <taxon>Penicillium</taxon>
    </lineage>
</organism>
<proteinExistence type="predicted"/>
<dbReference type="GO" id="GO:0005524">
    <property type="term" value="F:ATP binding"/>
    <property type="evidence" value="ECO:0007669"/>
    <property type="project" value="InterPro"/>
</dbReference>
<dbReference type="GO" id="GO:0004674">
    <property type="term" value="F:protein serine/threonine kinase activity"/>
    <property type="evidence" value="ECO:0007669"/>
    <property type="project" value="TreeGrafter"/>
</dbReference>
<dbReference type="AlphaFoldDB" id="A0A9W9K9G7"/>
<dbReference type="InterPro" id="IPR000719">
    <property type="entry name" value="Prot_kinase_dom"/>
</dbReference>
<dbReference type="Pfam" id="PF00069">
    <property type="entry name" value="Pkinase"/>
    <property type="match status" value="1"/>
</dbReference>
<evidence type="ECO:0000259" key="1">
    <source>
        <dbReference type="PROSITE" id="PS50011"/>
    </source>
</evidence>
<dbReference type="PROSITE" id="PS50011">
    <property type="entry name" value="PROTEIN_KINASE_DOM"/>
    <property type="match status" value="1"/>
</dbReference>
<comment type="caution">
    <text evidence="2">The sequence shown here is derived from an EMBL/GenBank/DDBJ whole genome shotgun (WGS) entry which is preliminary data.</text>
</comment>
<keyword evidence="3" id="KW-1185">Reference proteome</keyword>
<dbReference type="Proteomes" id="UP001149165">
    <property type="component" value="Unassembled WGS sequence"/>
</dbReference>
<gene>
    <name evidence="2" type="ORF">N7456_007653</name>
</gene>
<dbReference type="PANTHER" id="PTHR44167:SF24">
    <property type="entry name" value="SERINE_THREONINE-PROTEIN KINASE CHK2"/>
    <property type="match status" value="1"/>
</dbReference>
<sequence>MIRFAAFCWSLIYSSVYRATFYSIEWYRRTVFKKFKGDQLVDMKKDPAQLVQNSIYISGLADKMLTVQHQTGLEIVGVGAAGQPPSNKATPRALWDYASETVFHFGILKDERAILKLLADHPHPNIIDVIDVTQPEGIYLRKYRQLSELTSTSQIDRILWYQDVLRALAHLHGLGVAHSDIRKDNILFDSGGQALLSDFGASCPFGYPNPSLPVLSNGHSETVSDATDMFAMASMIYELECKVRPEISINSANNLCFPAIQTGNNDLDSLIENAWKSNFDSTLDMLRHAERLSFSEGNREPTCHPESKKELHERVLSWRSERINKYGCVVFSLQTESQIHTLAERYGWQPEEERRFSS</sequence>
<reference evidence="2" key="2">
    <citation type="journal article" date="2023" name="IMA Fungus">
        <title>Comparative genomic study of the Penicillium genus elucidates a diverse pangenome and 15 lateral gene transfer events.</title>
        <authorList>
            <person name="Petersen C."/>
            <person name="Sorensen T."/>
            <person name="Nielsen M.R."/>
            <person name="Sondergaard T.E."/>
            <person name="Sorensen J.L."/>
            <person name="Fitzpatrick D.A."/>
            <person name="Frisvad J.C."/>
            <person name="Nielsen K.L."/>
        </authorList>
    </citation>
    <scope>NUCLEOTIDE SEQUENCE</scope>
    <source>
        <strain evidence="2">IBT 30069</strain>
    </source>
</reference>
<accession>A0A9W9K9G7</accession>
<reference evidence="2" key="1">
    <citation type="submission" date="2022-11" db="EMBL/GenBank/DDBJ databases">
        <authorList>
            <person name="Petersen C."/>
        </authorList>
    </citation>
    <scope>NUCLEOTIDE SEQUENCE</scope>
    <source>
        <strain evidence="2">IBT 30069</strain>
    </source>
</reference>
<dbReference type="SUPFAM" id="SSF56112">
    <property type="entry name" value="Protein kinase-like (PK-like)"/>
    <property type="match status" value="1"/>
</dbReference>